<evidence type="ECO:0000256" key="3">
    <source>
        <dbReference type="ARBA" id="ARBA00023004"/>
    </source>
</evidence>
<keyword evidence="2" id="KW-0479">Metal-binding</keyword>
<dbReference type="InterPro" id="IPR017896">
    <property type="entry name" value="4Fe4S_Fe-S-bd"/>
</dbReference>
<evidence type="ECO:0000259" key="5">
    <source>
        <dbReference type="PROSITE" id="PS51379"/>
    </source>
</evidence>
<name>X0VP44_9ZZZZ</name>
<dbReference type="InterPro" id="IPR017900">
    <property type="entry name" value="4Fe4S_Fe_S_CS"/>
</dbReference>
<keyword evidence="1" id="KW-0004">4Fe-4S</keyword>
<dbReference type="AlphaFoldDB" id="X0VP44"/>
<gene>
    <name evidence="6" type="ORF">S01H1_57548</name>
</gene>
<feature type="domain" description="4Fe-4S ferredoxin-type" evidence="5">
    <location>
        <begin position="44"/>
        <end position="75"/>
    </location>
</feature>
<dbReference type="PROSITE" id="PS51379">
    <property type="entry name" value="4FE4S_FER_2"/>
    <property type="match status" value="3"/>
</dbReference>
<organism evidence="6">
    <name type="scientific">marine sediment metagenome</name>
    <dbReference type="NCBI Taxonomy" id="412755"/>
    <lineage>
        <taxon>unclassified sequences</taxon>
        <taxon>metagenomes</taxon>
        <taxon>ecological metagenomes</taxon>
    </lineage>
</organism>
<evidence type="ECO:0000313" key="6">
    <source>
        <dbReference type="EMBL" id="GAG14243.1"/>
    </source>
</evidence>
<dbReference type="CDD" id="cd10550">
    <property type="entry name" value="DMSOR_beta_like"/>
    <property type="match status" value="1"/>
</dbReference>
<dbReference type="InterPro" id="IPR050954">
    <property type="entry name" value="ET_IronSulfur_Cluster-Binding"/>
</dbReference>
<keyword evidence="4" id="KW-0411">Iron-sulfur</keyword>
<reference evidence="6" key="1">
    <citation type="journal article" date="2014" name="Front. Microbiol.">
        <title>High frequency of phylogenetically diverse reductive dehalogenase-homologous genes in deep subseafloor sedimentary metagenomes.</title>
        <authorList>
            <person name="Kawai M."/>
            <person name="Futagami T."/>
            <person name="Toyoda A."/>
            <person name="Takaki Y."/>
            <person name="Nishi S."/>
            <person name="Hori S."/>
            <person name="Arai W."/>
            <person name="Tsubouchi T."/>
            <person name="Morono Y."/>
            <person name="Uchiyama I."/>
            <person name="Ito T."/>
            <person name="Fujiyama A."/>
            <person name="Inagaki F."/>
            <person name="Takami H."/>
        </authorList>
    </citation>
    <scope>NUCLEOTIDE SEQUENCE</scope>
    <source>
        <strain evidence="6">Expedition CK06-06</strain>
    </source>
</reference>
<evidence type="ECO:0000256" key="2">
    <source>
        <dbReference type="ARBA" id="ARBA00022723"/>
    </source>
</evidence>
<dbReference type="GO" id="GO:0051539">
    <property type="term" value="F:4 iron, 4 sulfur cluster binding"/>
    <property type="evidence" value="ECO:0007669"/>
    <property type="project" value="UniProtKB-KW"/>
</dbReference>
<dbReference type="Pfam" id="PF13247">
    <property type="entry name" value="Fer4_11"/>
    <property type="match status" value="1"/>
</dbReference>
<feature type="domain" description="4Fe-4S ferredoxin-type" evidence="5">
    <location>
        <begin position="3"/>
        <end position="32"/>
    </location>
</feature>
<feature type="domain" description="4Fe-4S ferredoxin-type" evidence="5">
    <location>
        <begin position="76"/>
        <end position="105"/>
    </location>
</feature>
<dbReference type="PANTHER" id="PTHR43177:SF3">
    <property type="entry name" value="PROTEIN NRFC HOMOLOG"/>
    <property type="match status" value="1"/>
</dbReference>
<dbReference type="Gene3D" id="3.30.70.20">
    <property type="match status" value="2"/>
</dbReference>
<dbReference type="GO" id="GO:0046872">
    <property type="term" value="F:metal ion binding"/>
    <property type="evidence" value="ECO:0007669"/>
    <property type="project" value="UniProtKB-KW"/>
</dbReference>
<proteinExistence type="predicted"/>
<dbReference type="SUPFAM" id="SSF54862">
    <property type="entry name" value="4Fe-4S ferredoxins"/>
    <property type="match status" value="1"/>
</dbReference>
<dbReference type="PANTHER" id="PTHR43177">
    <property type="entry name" value="PROTEIN NRFC"/>
    <property type="match status" value="1"/>
</dbReference>
<comment type="caution">
    <text evidence="6">The sequence shown here is derived from an EMBL/GenBank/DDBJ whole genome shotgun (WGS) entry which is preliminary data.</text>
</comment>
<accession>X0VP44</accession>
<evidence type="ECO:0000256" key="1">
    <source>
        <dbReference type="ARBA" id="ARBA00022485"/>
    </source>
</evidence>
<dbReference type="EMBL" id="BARS01037534">
    <property type="protein sequence ID" value="GAG14243.1"/>
    <property type="molecule type" value="Genomic_DNA"/>
</dbReference>
<protein>
    <recommendedName>
        <fullName evidence="5">4Fe-4S ferredoxin-type domain-containing protein</fullName>
    </recommendedName>
</protein>
<sequence length="167" mass="18459">MRHKLAVVPEKCSGCRICEMACAVHRQKVNNPKKARIRVMTVYPHPVVRMAVVCNQCKDAKCMAACPTNAIYRKDGIVKINAGECIGCHACVDACPFGAMYVHSDLDVPLKCDLCADDGKPKCVEMCPTGAIVSIPEHVFGQIHRLNNVLSYAHMKEIEYMEKGKPK</sequence>
<dbReference type="PROSITE" id="PS00198">
    <property type="entry name" value="4FE4S_FER_1"/>
    <property type="match status" value="1"/>
</dbReference>
<feature type="non-terminal residue" evidence="6">
    <location>
        <position position="167"/>
    </location>
</feature>
<keyword evidence="3" id="KW-0408">Iron</keyword>
<evidence type="ECO:0000256" key="4">
    <source>
        <dbReference type="ARBA" id="ARBA00023014"/>
    </source>
</evidence>
<dbReference type="Pfam" id="PF12800">
    <property type="entry name" value="Fer4_4"/>
    <property type="match status" value="1"/>
</dbReference>